<proteinExistence type="predicted"/>
<feature type="domain" description="Protein kinase" evidence="4">
    <location>
        <begin position="1"/>
        <end position="73"/>
    </location>
</feature>
<keyword evidence="2" id="KW-0547">Nucleotide-binding</keyword>
<gene>
    <name evidence="5" type="ORF">C1H46_001225</name>
</gene>
<reference evidence="5 6" key="1">
    <citation type="journal article" date="2019" name="G3 (Bethesda)">
        <title>Sequencing of a Wild Apple (Malus baccata) Genome Unravels the Differences Between Cultivated and Wild Apple Species Regarding Disease Resistance and Cold Tolerance.</title>
        <authorList>
            <person name="Chen X."/>
        </authorList>
    </citation>
    <scope>NUCLEOTIDE SEQUENCE [LARGE SCALE GENOMIC DNA]</scope>
    <source>
        <strain evidence="6">cv. Shandingzi</strain>
        <tissue evidence="5">Leaves</tissue>
    </source>
</reference>
<dbReference type="InterPro" id="IPR001245">
    <property type="entry name" value="Ser-Thr/Tyr_kinase_cat_dom"/>
</dbReference>
<dbReference type="SUPFAM" id="SSF56112">
    <property type="entry name" value="Protein kinase-like (PK-like)"/>
    <property type="match status" value="1"/>
</dbReference>
<dbReference type="Pfam" id="PF07714">
    <property type="entry name" value="PK_Tyr_Ser-Thr"/>
    <property type="match status" value="1"/>
</dbReference>
<keyword evidence="1" id="KW-0418">Kinase</keyword>
<dbReference type="PANTHER" id="PTHR47989">
    <property type="entry name" value="OS01G0750732 PROTEIN"/>
    <property type="match status" value="1"/>
</dbReference>
<keyword evidence="6" id="KW-1185">Reference proteome</keyword>
<dbReference type="GO" id="GO:0004674">
    <property type="term" value="F:protein serine/threonine kinase activity"/>
    <property type="evidence" value="ECO:0007669"/>
    <property type="project" value="UniProtKB-KW"/>
</dbReference>
<evidence type="ECO:0000259" key="4">
    <source>
        <dbReference type="PROSITE" id="PS50011"/>
    </source>
</evidence>
<evidence type="ECO:0000313" key="6">
    <source>
        <dbReference type="Proteomes" id="UP000315295"/>
    </source>
</evidence>
<evidence type="ECO:0000256" key="2">
    <source>
        <dbReference type="ARBA" id="ARBA00022741"/>
    </source>
</evidence>
<evidence type="ECO:0000313" key="5">
    <source>
        <dbReference type="EMBL" id="TQE13141.1"/>
    </source>
</evidence>
<dbReference type="AlphaFoldDB" id="A0A540NQ35"/>
<name>A0A540NQ35_MALBA</name>
<dbReference type="InterPro" id="IPR000719">
    <property type="entry name" value="Prot_kinase_dom"/>
</dbReference>
<accession>A0A540NQ35</accession>
<dbReference type="Gene3D" id="1.10.510.10">
    <property type="entry name" value="Transferase(Phosphotransferase) domain 1"/>
    <property type="match status" value="1"/>
</dbReference>
<organism evidence="5 6">
    <name type="scientific">Malus baccata</name>
    <name type="common">Siberian crab apple</name>
    <name type="synonym">Pyrus baccata</name>
    <dbReference type="NCBI Taxonomy" id="106549"/>
    <lineage>
        <taxon>Eukaryota</taxon>
        <taxon>Viridiplantae</taxon>
        <taxon>Streptophyta</taxon>
        <taxon>Embryophyta</taxon>
        <taxon>Tracheophyta</taxon>
        <taxon>Spermatophyta</taxon>
        <taxon>Magnoliopsida</taxon>
        <taxon>eudicotyledons</taxon>
        <taxon>Gunneridae</taxon>
        <taxon>Pentapetalae</taxon>
        <taxon>rosids</taxon>
        <taxon>fabids</taxon>
        <taxon>Rosales</taxon>
        <taxon>Rosaceae</taxon>
        <taxon>Amygdaloideae</taxon>
        <taxon>Maleae</taxon>
        <taxon>Malus</taxon>
    </lineage>
</organism>
<dbReference type="Proteomes" id="UP000315295">
    <property type="component" value="Unassembled WGS sequence"/>
</dbReference>
<comment type="caution">
    <text evidence="5">The sequence shown here is derived from an EMBL/GenBank/DDBJ whole genome shotgun (WGS) entry which is preliminary data.</text>
</comment>
<dbReference type="PANTHER" id="PTHR47989:SF22">
    <property type="entry name" value="SERINE_THREONINE-PROTEIN KINASE-LIKE PROTEIN CCR1"/>
    <property type="match status" value="1"/>
</dbReference>
<dbReference type="PROSITE" id="PS50011">
    <property type="entry name" value="PROTEIN_KINASE_DOM"/>
    <property type="match status" value="1"/>
</dbReference>
<evidence type="ECO:0000256" key="3">
    <source>
        <dbReference type="ARBA" id="ARBA00022840"/>
    </source>
</evidence>
<sequence>MDSASHGGLSSLNWSLRLKISMQAAKGLEYLHKESVPPIVHRNVKTLNILLDAEWNTRIADFGLLTSNDKDVK</sequence>
<keyword evidence="1" id="KW-0723">Serine/threonine-protein kinase</keyword>
<keyword evidence="1" id="KW-0808">Transferase</keyword>
<dbReference type="GO" id="GO:0005524">
    <property type="term" value="F:ATP binding"/>
    <property type="evidence" value="ECO:0007669"/>
    <property type="project" value="UniProtKB-KW"/>
</dbReference>
<dbReference type="EMBL" id="VIEB01000013">
    <property type="protein sequence ID" value="TQE13141.1"/>
    <property type="molecule type" value="Genomic_DNA"/>
</dbReference>
<keyword evidence="3" id="KW-0067">ATP-binding</keyword>
<dbReference type="InterPro" id="IPR011009">
    <property type="entry name" value="Kinase-like_dom_sf"/>
</dbReference>
<evidence type="ECO:0000256" key="1">
    <source>
        <dbReference type="ARBA" id="ARBA00022527"/>
    </source>
</evidence>
<protein>
    <recommendedName>
        <fullName evidence="4">Protein kinase domain-containing protein</fullName>
    </recommendedName>
</protein>